<name>A0ACB8P1J4_CITSI</name>
<evidence type="ECO:0000313" key="1">
    <source>
        <dbReference type="EMBL" id="KAH9803966.1"/>
    </source>
</evidence>
<dbReference type="EMBL" id="CM039170">
    <property type="protein sequence ID" value="KAH9803966.1"/>
    <property type="molecule type" value="Genomic_DNA"/>
</dbReference>
<sequence>MEGVGSRMGRASARYGPTQTVFNGPVRKWKKRWVHVLSSSPSTISQSNGHNNNNNSNSINGAPLLLCKWTPLSSNSSDNNGATTEEPPKRRFRYTPVAVLEEQKKAGLEKDGDEAREIETDMLNGHPNSETNEVKDLNMSDWEVGLCLGGRSDDQDSVSHIKDNQLIKSAIDDLF</sequence>
<organism evidence="1 2">
    <name type="scientific">Citrus sinensis</name>
    <name type="common">Sweet orange</name>
    <name type="synonym">Citrus aurantium var. sinensis</name>
    <dbReference type="NCBI Taxonomy" id="2711"/>
    <lineage>
        <taxon>Eukaryota</taxon>
        <taxon>Viridiplantae</taxon>
        <taxon>Streptophyta</taxon>
        <taxon>Embryophyta</taxon>
        <taxon>Tracheophyta</taxon>
        <taxon>Spermatophyta</taxon>
        <taxon>Magnoliopsida</taxon>
        <taxon>eudicotyledons</taxon>
        <taxon>Gunneridae</taxon>
        <taxon>Pentapetalae</taxon>
        <taxon>rosids</taxon>
        <taxon>malvids</taxon>
        <taxon>Sapindales</taxon>
        <taxon>Rutaceae</taxon>
        <taxon>Aurantioideae</taxon>
        <taxon>Citrus</taxon>
    </lineage>
</organism>
<evidence type="ECO:0000313" key="2">
    <source>
        <dbReference type="Proteomes" id="UP000829398"/>
    </source>
</evidence>
<reference evidence="2" key="1">
    <citation type="journal article" date="2023" name="Hortic. Res.">
        <title>A chromosome-level phased genome enabling allele-level studies in sweet orange: a case study on citrus Huanglongbing tolerance.</title>
        <authorList>
            <person name="Wu B."/>
            <person name="Yu Q."/>
            <person name="Deng Z."/>
            <person name="Duan Y."/>
            <person name="Luo F."/>
            <person name="Gmitter F. Jr."/>
        </authorList>
    </citation>
    <scope>NUCLEOTIDE SEQUENCE [LARGE SCALE GENOMIC DNA]</scope>
    <source>
        <strain evidence="2">cv. Valencia</strain>
    </source>
</reference>
<accession>A0ACB8P1J4</accession>
<comment type="caution">
    <text evidence="1">The sequence shown here is derived from an EMBL/GenBank/DDBJ whole genome shotgun (WGS) entry which is preliminary data.</text>
</comment>
<gene>
    <name evidence="1" type="ORF">KPL71_001965</name>
</gene>
<proteinExistence type="predicted"/>
<protein>
    <submittedName>
        <fullName evidence="1">Golgin family A protein</fullName>
    </submittedName>
</protein>
<dbReference type="Proteomes" id="UP000829398">
    <property type="component" value="Chromosome 1"/>
</dbReference>
<keyword evidence="2" id="KW-1185">Reference proteome</keyword>